<dbReference type="InterPro" id="IPR001024">
    <property type="entry name" value="PLAT/LH2_dom"/>
</dbReference>
<keyword evidence="15" id="KW-1185">Reference proteome</keyword>
<dbReference type="GO" id="GO:0046872">
    <property type="term" value="F:metal ion binding"/>
    <property type="evidence" value="ECO:0007669"/>
    <property type="project" value="UniProtKB-KW"/>
</dbReference>
<feature type="domain" description="Lipoxygenase" evidence="13">
    <location>
        <begin position="133"/>
        <end position="611"/>
    </location>
</feature>
<dbReference type="GO" id="GO:0016702">
    <property type="term" value="F:oxidoreductase activity, acting on single donors with incorporation of molecular oxygen, incorporation of two atoms of oxygen"/>
    <property type="evidence" value="ECO:0007669"/>
    <property type="project" value="InterPro"/>
</dbReference>
<evidence type="ECO:0000259" key="12">
    <source>
        <dbReference type="PROSITE" id="PS50095"/>
    </source>
</evidence>
<dbReference type="PRINTS" id="PR00087">
    <property type="entry name" value="LIPOXYGENASE"/>
</dbReference>
<evidence type="ECO:0000259" key="13">
    <source>
        <dbReference type="PROSITE" id="PS51393"/>
    </source>
</evidence>
<reference evidence="14 15" key="1">
    <citation type="submission" date="2018-05" db="EMBL/GenBank/DDBJ databases">
        <authorList>
            <person name="Datahose"/>
        </authorList>
    </citation>
    <scope>NUCLEOTIDE SEQUENCE</scope>
</reference>
<dbReference type="PROSITE" id="PS51393">
    <property type="entry name" value="LIPOXYGENASE_3"/>
    <property type="match status" value="1"/>
</dbReference>
<keyword evidence="7" id="KW-0223">Dioxygenase</keyword>
<dbReference type="InterPro" id="IPR013819">
    <property type="entry name" value="LipOase_C"/>
</dbReference>
<keyword evidence="6" id="KW-0479">Metal-binding</keyword>
<evidence type="ECO:0000256" key="9">
    <source>
        <dbReference type="ARBA" id="ARBA00023004"/>
    </source>
</evidence>
<dbReference type="PROSITE" id="PS50095">
    <property type="entry name" value="PLAT"/>
    <property type="match status" value="1"/>
</dbReference>
<dbReference type="Gene3D" id="2.60.60.20">
    <property type="entry name" value="PLAT/LH2 domain"/>
    <property type="match status" value="1"/>
</dbReference>
<dbReference type="SMART" id="SM00308">
    <property type="entry name" value="LH2"/>
    <property type="match status" value="1"/>
</dbReference>
<dbReference type="Ensembl" id="ENSACLT00000004588.2">
    <property type="protein sequence ID" value="ENSACLP00000004497.2"/>
    <property type="gene ID" value="ENSACLG00000002963.2"/>
</dbReference>
<comment type="similarity">
    <text evidence="4">Belongs to the lipoxygenase family.</text>
</comment>
<dbReference type="GO" id="GO:0034440">
    <property type="term" value="P:lipid oxidation"/>
    <property type="evidence" value="ECO:0007669"/>
    <property type="project" value="InterPro"/>
</dbReference>
<sequence>MGDYEVIIFTGNVSNASTFNKIYIKLVGTDGESERTHLWSCVPSFYRGAVSHFIVSCRKSLGHLALIELEKENQTLVPNMAWYPAKVDVTSPEGGKYSFPVYRWITNSKPHYFREGAGLCQSTVFFSRLGRLGLMGMLQSNKFNCIEDIKQLLNVHKTQVSEYVSKHWKEDAFFGYQFLNGTNPILIQRCTQLPNNLSVTDETVFPDGQHNLAEEMEKGNIFLCDYKILDEVESNTINGNKQFLMAPLVLLWKNNADQLMPVAIQLKQKPTKDNPIFYPSDSEYDWLLAKTFVRSANFNLYELNAHLLRTHLLAEVFAVSLLRNLPMVHPLYKLLIPHTRYTLNINFLARMLLISKGGTFAKFTSSGGEGALTILRRSLTSLTYTSLCIPDDIEECGLKDVPSFYYRDDGLKLWDIIHRLYYHFSTLAFYYKTDAEVQEDTELQNWIKEIFQYGFLSQETTGIPQEFSTMDEMVKFVTMVIFTCSAQHSAVNSGQYDFGGWMPNSPTTMELPPPKEKGTTTEKTILDTFPSVNTTVHAMATLWLLSKESSDSIFLGNYPEKHFTERFPLLKIKEFQEELKKLSADIKARNSRLDLPYTYMDPEVVENSVSI</sequence>
<reference evidence="15" key="2">
    <citation type="submission" date="2023-03" db="EMBL/GenBank/DDBJ databases">
        <authorList>
            <consortium name="Wellcome Sanger Institute Data Sharing"/>
        </authorList>
    </citation>
    <scope>NUCLEOTIDE SEQUENCE [LARGE SCALE GENOMIC DNA]</scope>
</reference>
<evidence type="ECO:0000256" key="1">
    <source>
        <dbReference type="ARBA" id="ARBA00001962"/>
    </source>
</evidence>
<organism evidence="14 15">
    <name type="scientific">Astatotilapia calliptera</name>
    <name type="common">Eastern happy</name>
    <name type="synonym">Chromis callipterus</name>
    <dbReference type="NCBI Taxonomy" id="8154"/>
    <lineage>
        <taxon>Eukaryota</taxon>
        <taxon>Metazoa</taxon>
        <taxon>Chordata</taxon>
        <taxon>Craniata</taxon>
        <taxon>Vertebrata</taxon>
        <taxon>Euteleostomi</taxon>
        <taxon>Actinopterygii</taxon>
        <taxon>Neopterygii</taxon>
        <taxon>Teleostei</taxon>
        <taxon>Neoteleostei</taxon>
        <taxon>Acanthomorphata</taxon>
        <taxon>Ovalentaria</taxon>
        <taxon>Cichlomorphae</taxon>
        <taxon>Cichliformes</taxon>
        <taxon>Cichlidae</taxon>
        <taxon>African cichlids</taxon>
        <taxon>Pseudocrenilabrinae</taxon>
        <taxon>Haplochromini</taxon>
        <taxon>Astatotilapia</taxon>
    </lineage>
</organism>
<dbReference type="Pfam" id="PF01477">
    <property type="entry name" value="PLAT"/>
    <property type="match status" value="1"/>
</dbReference>
<evidence type="ECO:0008006" key="16">
    <source>
        <dbReference type="Google" id="ProtNLM"/>
    </source>
</evidence>
<dbReference type="InterPro" id="IPR000907">
    <property type="entry name" value="LipOase"/>
</dbReference>
<name>A0A3P8NI72_ASTCA</name>
<dbReference type="PROSITE" id="PS00081">
    <property type="entry name" value="LIPOXYGENASE_2"/>
    <property type="match status" value="1"/>
</dbReference>
<evidence type="ECO:0000256" key="5">
    <source>
        <dbReference type="ARBA" id="ARBA00022490"/>
    </source>
</evidence>
<evidence type="ECO:0000313" key="14">
    <source>
        <dbReference type="Ensembl" id="ENSACLP00000004497.2"/>
    </source>
</evidence>
<dbReference type="Proteomes" id="UP000265100">
    <property type="component" value="Chromosome 23"/>
</dbReference>
<dbReference type="AlphaFoldDB" id="A0A3P8NI72"/>
<dbReference type="PANTHER" id="PTHR11771">
    <property type="entry name" value="LIPOXYGENASE"/>
    <property type="match status" value="1"/>
</dbReference>
<evidence type="ECO:0000256" key="2">
    <source>
        <dbReference type="ARBA" id="ARBA00004496"/>
    </source>
</evidence>
<dbReference type="InterPro" id="IPR020834">
    <property type="entry name" value="LipOase_CS"/>
</dbReference>
<evidence type="ECO:0000256" key="4">
    <source>
        <dbReference type="ARBA" id="ARBA00009419"/>
    </source>
</evidence>
<comment type="subcellular location">
    <subcellularLocation>
        <location evidence="2">Cytoplasm</location>
    </subcellularLocation>
</comment>
<dbReference type="GO" id="GO:0005737">
    <property type="term" value="C:cytoplasm"/>
    <property type="evidence" value="ECO:0007669"/>
    <property type="project" value="UniProtKB-SubCell"/>
</dbReference>
<dbReference type="Pfam" id="PF00305">
    <property type="entry name" value="Lipoxygenase"/>
    <property type="match status" value="1"/>
</dbReference>
<dbReference type="SUPFAM" id="SSF48484">
    <property type="entry name" value="Lipoxigenase"/>
    <property type="match status" value="1"/>
</dbReference>
<comment type="cofactor">
    <cofactor evidence="1">
        <name>Fe cation</name>
        <dbReference type="ChEBI" id="CHEBI:24875"/>
    </cofactor>
</comment>
<dbReference type="Gene3D" id="1.20.245.10">
    <property type="entry name" value="Lipoxygenase-1, Domain 5"/>
    <property type="match status" value="1"/>
</dbReference>
<feature type="domain" description="PLAT" evidence="12">
    <location>
        <begin position="2"/>
        <end position="119"/>
    </location>
</feature>
<evidence type="ECO:0000313" key="15">
    <source>
        <dbReference type="Proteomes" id="UP000265100"/>
    </source>
</evidence>
<comment type="caution">
    <text evidence="11">Lacks conserved residue(s) required for the propagation of feature annotation.</text>
</comment>
<accession>A0A3P8NI72</accession>
<keyword evidence="10" id="KW-0443">Lipid metabolism</keyword>
<dbReference type="InterPro" id="IPR036226">
    <property type="entry name" value="LipOase_C_sf"/>
</dbReference>
<dbReference type="InterPro" id="IPR036392">
    <property type="entry name" value="PLAT/LH2_dom_sf"/>
</dbReference>
<evidence type="ECO:0000256" key="3">
    <source>
        <dbReference type="ARBA" id="ARBA00005189"/>
    </source>
</evidence>
<evidence type="ECO:0000256" key="6">
    <source>
        <dbReference type="ARBA" id="ARBA00022723"/>
    </source>
</evidence>
<evidence type="ECO:0000256" key="7">
    <source>
        <dbReference type="ARBA" id="ARBA00022964"/>
    </source>
</evidence>
<keyword evidence="9" id="KW-0408">Iron</keyword>
<proteinExistence type="inferred from homology"/>
<protein>
    <recommendedName>
        <fullName evidence="16">Lipoxygenase domain-containing protein</fullName>
    </recommendedName>
</protein>
<evidence type="ECO:0000256" key="11">
    <source>
        <dbReference type="PROSITE-ProRule" id="PRU00152"/>
    </source>
</evidence>
<evidence type="ECO:0000256" key="8">
    <source>
        <dbReference type="ARBA" id="ARBA00023002"/>
    </source>
</evidence>
<dbReference type="FunFam" id="1.20.245.10:FF:000001">
    <property type="entry name" value="Arachidonate 5-lipoxygenase a"/>
    <property type="match status" value="1"/>
</dbReference>
<dbReference type="SUPFAM" id="SSF49723">
    <property type="entry name" value="Lipase/lipooxygenase domain (PLAT/LH2 domain)"/>
    <property type="match status" value="1"/>
</dbReference>
<evidence type="ECO:0000256" key="10">
    <source>
        <dbReference type="ARBA" id="ARBA00023098"/>
    </source>
</evidence>
<gene>
    <name evidence="14" type="primary">ALOX15B</name>
</gene>
<reference evidence="14" key="3">
    <citation type="submission" date="2025-08" db="UniProtKB">
        <authorList>
            <consortium name="Ensembl"/>
        </authorList>
    </citation>
    <scope>IDENTIFICATION</scope>
</reference>
<dbReference type="GeneTree" id="ENSGT00940000156796"/>
<keyword evidence="5" id="KW-0963">Cytoplasm</keyword>
<comment type="pathway">
    <text evidence="3">Lipid metabolism.</text>
</comment>
<reference evidence="14" key="4">
    <citation type="submission" date="2025-09" db="UniProtKB">
        <authorList>
            <consortium name="Ensembl"/>
        </authorList>
    </citation>
    <scope>IDENTIFICATION</scope>
</reference>
<dbReference type="Gene3D" id="3.10.450.60">
    <property type="match status" value="1"/>
</dbReference>
<keyword evidence="8" id="KW-0560">Oxidoreductase</keyword>